<feature type="transmembrane region" description="Helical" evidence="1">
    <location>
        <begin position="12"/>
        <end position="32"/>
    </location>
</feature>
<dbReference type="EMBL" id="JALXTC010000125">
    <property type="protein sequence ID" value="MCT2119247.1"/>
    <property type="molecule type" value="Genomic_DNA"/>
</dbReference>
<accession>A0AAW5QBP9</accession>
<keyword evidence="1" id="KW-1133">Transmembrane helix</keyword>
<evidence type="ECO:0000313" key="3">
    <source>
        <dbReference type="EMBL" id="MEX6463668.1"/>
    </source>
</evidence>
<keyword evidence="1" id="KW-0472">Membrane</keyword>
<dbReference type="RefSeq" id="WP_244881672.1">
    <property type="nucleotide sequence ID" value="NZ_JALXMA010000085.1"/>
</dbReference>
<dbReference type="Proteomes" id="UP001206890">
    <property type="component" value="Unassembled WGS sequence"/>
</dbReference>
<feature type="transmembrane region" description="Helical" evidence="1">
    <location>
        <begin position="44"/>
        <end position="66"/>
    </location>
</feature>
<evidence type="ECO:0000313" key="4">
    <source>
        <dbReference type="Proteomes" id="UP001206890"/>
    </source>
</evidence>
<keyword evidence="1" id="KW-0812">Transmembrane</keyword>
<comment type="caution">
    <text evidence="2">The sequence shown here is derived from an EMBL/GenBank/DDBJ whole genome shotgun (WGS) entry which is preliminary data.</text>
</comment>
<reference evidence="5" key="2">
    <citation type="submission" date="2024-07" db="EMBL/GenBank/DDBJ databases">
        <title>Pseudomonas strain that inhibits Aeromonas fish pathogens.</title>
        <authorList>
            <person name="Wildschutte H."/>
        </authorList>
    </citation>
    <scope>NUCLEOTIDE SEQUENCE [LARGE SCALE GENOMIC DNA]</scope>
    <source>
        <strain evidence="5">n60</strain>
    </source>
</reference>
<dbReference type="EMBL" id="JBFTEZ010000002">
    <property type="protein sequence ID" value="MEX6463668.1"/>
    <property type="molecule type" value="Genomic_DNA"/>
</dbReference>
<gene>
    <name evidence="3" type="ORF">AB6N35_04740</name>
    <name evidence="2" type="ORF">M3D93_16080</name>
</gene>
<feature type="transmembrane region" description="Helical" evidence="1">
    <location>
        <begin position="78"/>
        <end position="99"/>
    </location>
</feature>
<evidence type="ECO:0000256" key="1">
    <source>
        <dbReference type="SAM" id="Phobius"/>
    </source>
</evidence>
<organism evidence="2 4">
    <name type="scientific">Dietzia cinnamea</name>
    <dbReference type="NCBI Taxonomy" id="321318"/>
    <lineage>
        <taxon>Bacteria</taxon>
        <taxon>Bacillati</taxon>
        <taxon>Actinomycetota</taxon>
        <taxon>Actinomycetes</taxon>
        <taxon>Mycobacteriales</taxon>
        <taxon>Dietziaceae</taxon>
        <taxon>Dietzia</taxon>
    </lineage>
</organism>
<feature type="transmembrane region" description="Helical" evidence="1">
    <location>
        <begin position="120"/>
        <end position="142"/>
    </location>
</feature>
<dbReference type="Proteomes" id="UP001560293">
    <property type="component" value="Unassembled WGS sequence"/>
</dbReference>
<protein>
    <submittedName>
        <fullName evidence="2">DUF981 domain-containing protein</fullName>
    </submittedName>
    <submittedName>
        <fullName evidence="3">DUF981 family protein</fullName>
    </submittedName>
</protein>
<dbReference type="Pfam" id="PF06168">
    <property type="entry name" value="DUF981"/>
    <property type="match status" value="1"/>
</dbReference>
<keyword evidence="5" id="KW-1185">Reference proteome</keyword>
<evidence type="ECO:0000313" key="2">
    <source>
        <dbReference type="EMBL" id="MCT2119247.1"/>
    </source>
</evidence>
<name>A0AAW5QBP9_9ACTN</name>
<evidence type="ECO:0000313" key="5">
    <source>
        <dbReference type="Proteomes" id="UP001560293"/>
    </source>
</evidence>
<reference evidence="3" key="3">
    <citation type="submission" date="2024-07" db="EMBL/GenBank/DDBJ databases">
        <authorList>
            <person name="Wildschutte H."/>
        </authorList>
    </citation>
    <scope>NUCLEOTIDE SEQUENCE</scope>
    <source>
        <strain evidence="3">N60</strain>
    </source>
</reference>
<feature type="transmembrane region" description="Helical" evidence="1">
    <location>
        <begin position="194"/>
        <end position="219"/>
    </location>
</feature>
<dbReference type="AlphaFoldDB" id="A0AAW5QBP9"/>
<proteinExistence type="predicted"/>
<feature type="transmembrane region" description="Helical" evidence="1">
    <location>
        <begin position="162"/>
        <end position="182"/>
    </location>
</feature>
<sequence>MIDWTAMPTYNTVMAVAVGAALLGLVLFFRAVRADAADVSVTGWALNFGVLGLILTTTGLHMSLTWPLAAGGFAFDNIIFGEPSLELGVLLLAAAVYLWSKRVVGVTAREVAGDSRPLTIFVVGLGLAMLAIALAGVVYQLFAAPPQEPVAGFFAQWPMVEAIFISSLYAVIGVGALLTPFASGRIARGLDGGVAAGIIGWCWAVSGVIWLLFGALNFYSHIGLVVNTM</sequence>
<dbReference type="InterPro" id="IPR009324">
    <property type="entry name" value="DUF981"/>
</dbReference>
<reference evidence="2" key="1">
    <citation type="submission" date="2022-04" db="EMBL/GenBank/DDBJ databases">
        <title>Human microbiome associated bacterial genomes.</title>
        <authorList>
            <person name="Sandstrom S."/>
            <person name="Salamzade R."/>
            <person name="Kalan L.R."/>
        </authorList>
    </citation>
    <scope>NUCLEOTIDE SEQUENCE</scope>
    <source>
        <strain evidence="2">P3-SID1762</strain>
    </source>
</reference>